<accession>X1G143</accession>
<evidence type="ECO:0000313" key="1">
    <source>
        <dbReference type="EMBL" id="GAH26758.1"/>
    </source>
</evidence>
<protein>
    <submittedName>
        <fullName evidence="1">Uncharacterized protein</fullName>
    </submittedName>
</protein>
<sequence length="441" mass="49537">MARPIAPVPTPSPPGKSGGLGAKIEATIERIFVWLYDHIVDPVSDRIRNGIDNFLEAPRNALHDAVRPIIARIQAVEGLPTEYKTLLSKLTGTEPISLTIVAVSLAMAVIGGLVSGLMQPISRTVAQWLDAGIESARADPGAAWPMSWRSPEHAATLMRHMQQKGWDESIIAAWREVARPRLSPSDLLADELRSELSPDVANGELGKRGYASGDIEVARRLARLIPGPSDLISMAVREAWRDDVAARWGYDADFPGEFAEWMRKLGDKDGWAQKYWRAHWVLPGLSTVLEILHRVDDFSVDDLATYLRISDIPATWRSYIQQVAYVPLTRVDVRRMYGLGVLSRDEVKRNYLDLGYNDRDAERMTEFTVRYETDEDRRLTKTDILSGLDLGMLTEAEATTWLRDIGYPAEIAGYLVAREAAKIERKQIMAWVKHVKELFTH</sequence>
<proteinExistence type="predicted"/>
<gene>
    <name evidence="1" type="ORF">S03H2_00441</name>
</gene>
<feature type="non-terminal residue" evidence="1">
    <location>
        <position position="441"/>
    </location>
</feature>
<dbReference type="AlphaFoldDB" id="X1G143"/>
<name>X1G143_9ZZZZ</name>
<comment type="caution">
    <text evidence="1">The sequence shown here is derived from an EMBL/GenBank/DDBJ whole genome shotgun (WGS) entry which is preliminary data.</text>
</comment>
<organism evidence="1">
    <name type="scientific">marine sediment metagenome</name>
    <dbReference type="NCBI Taxonomy" id="412755"/>
    <lineage>
        <taxon>unclassified sequences</taxon>
        <taxon>metagenomes</taxon>
        <taxon>ecological metagenomes</taxon>
    </lineage>
</organism>
<reference evidence="1" key="1">
    <citation type="journal article" date="2014" name="Front. Microbiol.">
        <title>High frequency of phylogenetically diverse reductive dehalogenase-homologous genes in deep subseafloor sedimentary metagenomes.</title>
        <authorList>
            <person name="Kawai M."/>
            <person name="Futagami T."/>
            <person name="Toyoda A."/>
            <person name="Takaki Y."/>
            <person name="Nishi S."/>
            <person name="Hori S."/>
            <person name="Arai W."/>
            <person name="Tsubouchi T."/>
            <person name="Morono Y."/>
            <person name="Uchiyama I."/>
            <person name="Ito T."/>
            <person name="Fujiyama A."/>
            <person name="Inagaki F."/>
            <person name="Takami H."/>
        </authorList>
    </citation>
    <scope>NUCLEOTIDE SEQUENCE</scope>
    <source>
        <strain evidence="1">Expedition CK06-06</strain>
    </source>
</reference>
<dbReference type="EMBL" id="BARU01000080">
    <property type="protein sequence ID" value="GAH26758.1"/>
    <property type="molecule type" value="Genomic_DNA"/>
</dbReference>